<proteinExistence type="predicted"/>
<dbReference type="HOGENOM" id="CLU_3429867_0_0_9"/>
<accession>D4L9U8</accession>
<evidence type="ECO:0000313" key="2">
    <source>
        <dbReference type="Proteomes" id="UP000007054"/>
    </source>
</evidence>
<organism evidence="1 2">
    <name type="scientific">Ruminococcus champanellensis (strain DSM 18848 / JCM 17042 / KCTC 15320 / 18P13)</name>
    <dbReference type="NCBI Taxonomy" id="213810"/>
    <lineage>
        <taxon>Bacteria</taxon>
        <taxon>Bacillati</taxon>
        <taxon>Bacillota</taxon>
        <taxon>Clostridia</taxon>
        <taxon>Eubacteriales</taxon>
        <taxon>Oscillospiraceae</taxon>
        <taxon>Ruminococcus</taxon>
    </lineage>
</organism>
<name>D4L9U8_RUMC1</name>
<reference evidence="1" key="2">
    <citation type="submission" date="2010-03" db="EMBL/GenBank/DDBJ databases">
        <authorList>
            <person name="Pajon A."/>
        </authorList>
    </citation>
    <scope>NUCLEOTIDE SEQUENCE</scope>
    <source>
        <strain evidence="1">Type strain: 18P13</strain>
    </source>
</reference>
<reference evidence="1" key="1">
    <citation type="submission" date="2010-03" db="EMBL/GenBank/DDBJ databases">
        <title>The genome sequence of Ruminococcus sp. 18P13.</title>
        <authorList>
            <consortium name="metaHIT consortium -- http://www.metahit.eu/"/>
            <person name="Pajon A."/>
            <person name="Turner K."/>
            <person name="Parkhill J."/>
            <person name="Bernalier A."/>
        </authorList>
    </citation>
    <scope>NUCLEOTIDE SEQUENCE [LARGE SCALE GENOMIC DNA]</scope>
    <source>
        <strain evidence="1">Type strain: 18P13</strain>
    </source>
</reference>
<dbReference type="STRING" id="213810.RUM_01250"/>
<keyword evidence="2" id="KW-1185">Reference proteome</keyword>
<evidence type="ECO:0000313" key="1">
    <source>
        <dbReference type="EMBL" id="CBL16393.1"/>
    </source>
</evidence>
<sequence length="19" mass="2146">MIAAKTATQNKIQEVKKDE</sequence>
<dbReference type="AlphaFoldDB" id="D4L9U8"/>
<dbReference type="Proteomes" id="UP000007054">
    <property type="component" value="Chromosome"/>
</dbReference>
<protein>
    <submittedName>
        <fullName evidence="1">Uncharacterized protein</fullName>
    </submittedName>
</protein>
<dbReference type="KEGG" id="rch:RUM_01250"/>
<dbReference type="EMBL" id="FP929052">
    <property type="protein sequence ID" value="CBL16393.1"/>
    <property type="molecule type" value="Genomic_DNA"/>
</dbReference>
<gene>
    <name evidence="1" type="ordered locus">RUM_01250</name>
</gene>